<evidence type="ECO:0000313" key="1">
    <source>
        <dbReference type="EMBL" id="CAI2378920.1"/>
    </source>
</evidence>
<reference evidence="1" key="1">
    <citation type="submission" date="2023-07" db="EMBL/GenBank/DDBJ databases">
        <authorList>
            <consortium name="AG Swart"/>
            <person name="Singh M."/>
            <person name="Singh A."/>
            <person name="Seah K."/>
            <person name="Emmerich C."/>
        </authorList>
    </citation>
    <scope>NUCLEOTIDE SEQUENCE</scope>
    <source>
        <strain evidence="1">DP1</strain>
    </source>
</reference>
<sequence length="251" mass="28883">MEKYFRRTQTEWLQLHEKLLQDILLQYGKRIPFVGFLNLSSDYQGLMLLKKVSGLSLARVFNSTIFEMSSKSIKTIKKVMSKSSNVRLIISQIRGSPKTLNSQKRLLPALSKLSLKMTNKISLSTWNINQKQLKRIFSAVRSIPKVEFVDCTIALSSTPDFTKCFTLTKICKLRFIGCGSIPDRGWEEHPEQFEYLMSGLSTSGLKNSLKTFSILWSNLTKEYLMRVISKYEFDNIRFGGDIYIPPTDYST</sequence>
<dbReference type="EMBL" id="CAMPGE010020704">
    <property type="protein sequence ID" value="CAI2378920.1"/>
    <property type="molecule type" value="Genomic_DNA"/>
</dbReference>
<evidence type="ECO:0000313" key="2">
    <source>
        <dbReference type="Proteomes" id="UP001295684"/>
    </source>
</evidence>
<gene>
    <name evidence="1" type="ORF">ECRASSUSDP1_LOCUS20320</name>
</gene>
<name>A0AAD2D3Q0_EUPCR</name>
<accession>A0AAD2D3Q0</accession>
<protein>
    <submittedName>
        <fullName evidence="1">Uncharacterized protein</fullName>
    </submittedName>
</protein>
<keyword evidence="2" id="KW-1185">Reference proteome</keyword>
<dbReference type="Proteomes" id="UP001295684">
    <property type="component" value="Unassembled WGS sequence"/>
</dbReference>
<organism evidence="1 2">
    <name type="scientific">Euplotes crassus</name>
    <dbReference type="NCBI Taxonomy" id="5936"/>
    <lineage>
        <taxon>Eukaryota</taxon>
        <taxon>Sar</taxon>
        <taxon>Alveolata</taxon>
        <taxon>Ciliophora</taxon>
        <taxon>Intramacronucleata</taxon>
        <taxon>Spirotrichea</taxon>
        <taxon>Hypotrichia</taxon>
        <taxon>Euplotida</taxon>
        <taxon>Euplotidae</taxon>
        <taxon>Moneuplotes</taxon>
    </lineage>
</organism>
<proteinExistence type="predicted"/>
<comment type="caution">
    <text evidence="1">The sequence shown here is derived from an EMBL/GenBank/DDBJ whole genome shotgun (WGS) entry which is preliminary data.</text>
</comment>
<dbReference type="AlphaFoldDB" id="A0AAD2D3Q0"/>